<name>A0ABU1TBS7_9SPHI</name>
<accession>A0ABU1TBS7</accession>
<protein>
    <submittedName>
        <fullName evidence="1">Uncharacterized protein (TIGR00661 family)</fullName>
    </submittedName>
</protein>
<dbReference type="EMBL" id="JAVDUU010000002">
    <property type="protein sequence ID" value="MDR6942831.1"/>
    <property type="molecule type" value="Genomic_DNA"/>
</dbReference>
<gene>
    <name evidence="1" type="ORF">J2W55_002673</name>
</gene>
<dbReference type="Pfam" id="PF13528">
    <property type="entry name" value="Glyco_trans_1_3"/>
    <property type="match status" value="1"/>
</dbReference>
<evidence type="ECO:0000313" key="1">
    <source>
        <dbReference type="EMBL" id="MDR6942831.1"/>
    </source>
</evidence>
<evidence type="ECO:0000313" key="2">
    <source>
        <dbReference type="Proteomes" id="UP001247620"/>
    </source>
</evidence>
<dbReference type="SUPFAM" id="SSF53756">
    <property type="entry name" value="UDP-Glycosyltransferase/glycogen phosphorylase"/>
    <property type="match status" value="1"/>
</dbReference>
<comment type="caution">
    <text evidence="1">The sequence shown here is derived from an EMBL/GenBank/DDBJ whole genome shotgun (WGS) entry which is preliminary data.</text>
</comment>
<proteinExistence type="predicted"/>
<dbReference type="Proteomes" id="UP001247620">
    <property type="component" value="Unassembled WGS sequence"/>
</dbReference>
<organism evidence="1 2">
    <name type="scientific">Mucilaginibacter pocheonensis</name>
    <dbReference type="NCBI Taxonomy" id="398050"/>
    <lineage>
        <taxon>Bacteria</taxon>
        <taxon>Pseudomonadati</taxon>
        <taxon>Bacteroidota</taxon>
        <taxon>Sphingobacteriia</taxon>
        <taxon>Sphingobacteriales</taxon>
        <taxon>Sphingobacteriaceae</taxon>
        <taxon>Mucilaginibacter</taxon>
    </lineage>
</organism>
<reference evidence="1 2" key="1">
    <citation type="submission" date="2023-07" db="EMBL/GenBank/DDBJ databases">
        <title>Sorghum-associated microbial communities from plants grown in Nebraska, USA.</title>
        <authorList>
            <person name="Schachtman D."/>
        </authorList>
    </citation>
    <scope>NUCLEOTIDE SEQUENCE [LARGE SCALE GENOMIC DNA]</scope>
    <source>
        <strain evidence="1 2">3262</strain>
    </source>
</reference>
<keyword evidence="2" id="KW-1185">Reference proteome</keyword>
<dbReference type="RefSeq" id="WP_310096396.1">
    <property type="nucleotide sequence ID" value="NZ_JAVDUU010000002.1"/>
</dbReference>
<sequence length="333" mass="37840">MKILFAIQGTGNGHISRAREVVPLLQQYGEVDLLVSGTEAEVSLSQPLKYRFHGFSFVFGTNGGVDNWATYKIMNLRQLWRDMHSLPLDQYDLIINDFEPVSAWACRLQKVPSVSLSHQCSFISPKTPRPAKWNYAEWLFKYYSPTTNHIGFHFERYDDFIHTPVIRSGIREMETANLGHYTVYLPAYNDKTLVKHLSLTDAKWQVFSKRQKTPYQSGNIEIFPVNNEAFNKSLANCEGLLTGGGFEGPAEALFLKKKVLMIPMKGQYEQQCNALAASKLGVPVVNEINEEFAGYLNNWIQDDKKVTVDFPDETASIVDDLIKRYAKPQSIVA</sequence>